<dbReference type="AlphaFoldDB" id="A0AAV7GKG5"/>
<accession>A0AAV7GKG5</accession>
<comment type="caution">
    <text evidence="2">The sequence shown here is derived from an EMBL/GenBank/DDBJ whole genome shotgun (WGS) entry which is preliminary data.</text>
</comment>
<name>A0AAV7GKG5_DENCH</name>
<evidence type="ECO:0000256" key="1">
    <source>
        <dbReference type="SAM" id="SignalP"/>
    </source>
</evidence>
<dbReference type="Proteomes" id="UP000775213">
    <property type="component" value="Unassembled WGS sequence"/>
</dbReference>
<dbReference type="EMBL" id="JAGFBR010000013">
    <property type="protein sequence ID" value="KAH0456591.1"/>
    <property type="molecule type" value="Genomic_DNA"/>
</dbReference>
<keyword evidence="3" id="KW-1185">Reference proteome</keyword>
<gene>
    <name evidence="2" type="ORF">IEQ34_014498</name>
</gene>
<feature type="signal peptide" evidence="1">
    <location>
        <begin position="1"/>
        <end position="15"/>
    </location>
</feature>
<reference evidence="2 3" key="1">
    <citation type="journal article" date="2021" name="Hortic Res">
        <title>Chromosome-scale assembly of the Dendrobium chrysotoxum genome enhances the understanding of orchid evolution.</title>
        <authorList>
            <person name="Zhang Y."/>
            <person name="Zhang G.Q."/>
            <person name="Zhang D."/>
            <person name="Liu X.D."/>
            <person name="Xu X.Y."/>
            <person name="Sun W.H."/>
            <person name="Yu X."/>
            <person name="Zhu X."/>
            <person name="Wang Z.W."/>
            <person name="Zhao X."/>
            <person name="Zhong W.Y."/>
            <person name="Chen H."/>
            <person name="Yin W.L."/>
            <person name="Huang T."/>
            <person name="Niu S.C."/>
            <person name="Liu Z.J."/>
        </authorList>
    </citation>
    <scope>NUCLEOTIDE SEQUENCE [LARGE SCALE GENOMIC DNA]</scope>
    <source>
        <strain evidence="2">Lindl</strain>
    </source>
</reference>
<organism evidence="2 3">
    <name type="scientific">Dendrobium chrysotoxum</name>
    <name type="common">Orchid</name>
    <dbReference type="NCBI Taxonomy" id="161865"/>
    <lineage>
        <taxon>Eukaryota</taxon>
        <taxon>Viridiplantae</taxon>
        <taxon>Streptophyta</taxon>
        <taxon>Embryophyta</taxon>
        <taxon>Tracheophyta</taxon>
        <taxon>Spermatophyta</taxon>
        <taxon>Magnoliopsida</taxon>
        <taxon>Liliopsida</taxon>
        <taxon>Asparagales</taxon>
        <taxon>Orchidaceae</taxon>
        <taxon>Epidendroideae</taxon>
        <taxon>Malaxideae</taxon>
        <taxon>Dendrobiinae</taxon>
        <taxon>Dendrobium</taxon>
    </lineage>
</organism>
<feature type="chain" id="PRO_5043653076" evidence="1">
    <location>
        <begin position="16"/>
        <end position="183"/>
    </location>
</feature>
<sequence length="183" mass="20270">MALFLLLAAAKLSSHHQNANLPQYFIAAICKPPTKEGRSICCSSFRALANSYNNFVFVCLAMIIHAESASSDVEATISTPNPTMLMPNPPILMPNSAVLMPAVRGRKARWRTDAAGGKEMLGKEPTIVKLHSHTHKRQEDQHGVDERARRAYDEYTRLRESQAVAGEGSSRGSADIFNYRTWL</sequence>
<keyword evidence="1" id="KW-0732">Signal</keyword>
<protein>
    <submittedName>
        <fullName evidence="2">Uncharacterized protein</fullName>
    </submittedName>
</protein>
<evidence type="ECO:0000313" key="3">
    <source>
        <dbReference type="Proteomes" id="UP000775213"/>
    </source>
</evidence>
<evidence type="ECO:0000313" key="2">
    <source>
        <dbReference type="EMBL" id="KAH0456591.1"/>
    </source>
</evidence>
<proteinExistence type="predicted"/>